<sequence length="91" mass="10445">METEIKIKDVLGEDITIEDAILLREIIRNSINIGVSLDFEGFERIPTTFLNVLLGDLINKFGREFIFKQVCVKNLSNYTDYSRVVLGTTFQ</sequence>
<dbReference type="Proteomes" id="UP001141183">
    <property type="component" value="Unassembled WGS sequence"/>
</dbReference>
<reference evidence="2" key="1">
    <citation type="submission" date="2022-05" db="EMBL/GenBank/DDBJ databases">
        <title>Draft genome sequence of Clostridium tertium strain CP3 isolated from Peru.</title>
        <authorList>
            <person name="Hurtado R."/>
            <person name="Lima L."/>
            <person name="Sousa T."/>
            <person name="Jaiswal A.K."/>
            <person name="Tiwari S."/>
            <person name="Maturrano L."/>
            <person name="Brenig B."/>
            <person name="Azevedo V."/>
        </authorList>
    </citation>
    <scope>NUCLEOTIDE SEQUENCE</scope>
    <source>
        <strain evidence="2">CP3</strain>
    </source>
</reference>
<comment type="caution">
    <text evidence="2">The sequence shown here is derived from an EMBL/GenBank/DDBJ whole genome shotgun (WGS) entry which is preliminary data.</text>
</comment>
<gene>
    <name evidence="2" type="ORF">NE398_04155</name>
</gene>
<dbReference type="AlphaFoldDB" id="A0A9X4B051"/>
<organism evidence="2 3">
    <name type="scientific">Clostridium tertium</name>
    <dbReference type="NCBI Taxonomy" id="1559"/>
    <lineage>
        <taxon>Bacteria</taxon>
        <taxon>Bacillati</taxon>
        <taxon>Bacillota</taxon>
        <taxon>Clostridia</taxon>
        <taxon>Eubacteriales</taxon>
        <taxon>Clostridiaceae</taxon>
        <taxon>Clostridium</taxon>
    </lineage>
</organism>
<dbReference type="RefSeq" id="WP_008681462.1">
    <property type="nucleotide sequence ID" value="NZ_BAAACM010000013.1"/>
</dbReference>
<feature type="domain" description="DUF4325" evidence="1">
    <location>
        <begin position="19"/>
        <end position="78"/>
    </location>
</feature>
<evidence type="ECO:0000313" key="2">
    <source>
        <dbReference type="EMBL" id="MDC4239362.1"/>
    </source>
</evidence>
<dbReference type="InterPro" id="IPR025474">
    <property type="entry name" value="DUF4325"/>
</dbReference>
<evidence type="ECO:0000313" key="3">
    <source>
        <dbReference type="Proteomes" id="UP001141183"/>
    </source>
</evidence>
<protein>
    <submittedName>
        <fullName evidence="2">STAS-like domain-containing protein</fullName>
    </submittedName>
</protein>
<evidence type="ECO:0000259" key="1">
    <source>
        <dbReference type="Pfam" id="PF14213"/>
    </source>
</evidence>
<dbReference type="GeneID" id="93043488"/>
<dbReference type="Pfam" id="PF14213">
    <property type="entry name" value="DUF4325"/>
    <property type="match status" value="1"/>
</dbReference>
<dbReference type="EMBL" id="JAMRYU010000003">
    <property type="protein sequence ID" value="MDC4239362.1"/>
    <property type="molecule type" value="Genomic_DNA"/>
</dbReference>
<name>A0A9X4B051_9CLOT</name>
<accession>A0A9X4B051</accession>
<keyword evidence="3" id="KW-1185">Reference proteome</keyword>
<proteinExistence type="predicted"/>